<dbReference type="InterPro" id="IPR051610">
    <property type="entry name" value="GPI/OXD"/>
</dbReference>
<protein>
    <recommendedName>
        <fullName evidence="2">Cupin type-2 domain-containing protein</fullName>
    </recommendedName>
</protein>
<comment type="caution">
    <text evidence="3">The sequence shown here is derived from an EMBL/GenBank/DDBJ whole genome shotgun (WGS) entry which is preliminary data.</text>
</comment>
<evidence type="ECO:0000259" key="2">
    <source>
        <dbReference type="Pfam" id="PF07883"/>
    </source>
</evidence>
<evidence type="ECO:0000313" key="3">
    <source>
        <dbReference type="EMBL" id="GFO61158.1"/>
    </source>
</evidence>
<dbReference type="SUPFAM" id="SSF51182">
    <property type="entry name" value="RmlC-like cupins"/>
    <property type="match status" value="1"/>
</dbReference>
<dbReference type="RefSeq" id="WP_183355953.1">
    <property type="nucleotide sequence ID" value="NZ_BLXX01000012.1"/>
</dbReference>
<dbReference type="PANTHER" id="PTHR35848">
    <property type="entry name" value="OXALATE-BINDING PROTEIN"/>
    <property type="match status" value="1"/>
</dbReference>
<gene>
    <name evidence="3" type="ORF">GMST_34830</name>
</gene>
<name>A0A6V8MMC3_9BACT</name>
<dbReference type="Pfam" id="PF07883">
    <property type="entry name" value="Cupin_2"/>
    <property type="match status" value="1"/>
</dbReference>
<organism evidence="3 4">
    <name type="scientific">Geomonas silvestris</name>
    <dbReference type="NCBI Taxonomy" id="2740184"/>
    <lineage>
        <taxon>Bacteria</taxon>
        <taxon>Pseudomonadati</taxon>
        <taxon>Thermodesulfobacteriota</taxon>
        <taxon>Desulfuromonadia</taxon>
        <taxon>Geobacterales</taxon>
        <taxon>Geobacteraceae</taxon>
        <taxon>Geomonas</taxon>
    </lineage>
</organism>
<dbReference type="AlphaFoldDB" id="A0A6V8MMC3"/>
<accession>A0A6V8MMC3</accession>
<dbReference type="Proteomes" id="UP000556026">
    <property type="component" value="Unassembled WGS sequence"/>
</dbReference>
<evidence type="ECO:0000256" key="1">
    <source>
        <dbReference type="ARBA" id="ARBA00022723"/>
    </source>
</evidence>
<dbReference type="InterPro" id="IPR014710">
    <property type="entry name" value="RmlC-like_jellyroll"/>
</dbReference>
<dbReference type="Gene3D" id="2.60.120.10">
    <property type="entry name" value="Jelly Rolls"/>
    <property type="match status" value="1"/>
</dbReference>
<dbReference type="EMBL" id="BLXX01000012">
    <property type="protein sequence ID" value="GFO61158.1"/>
    <property type="molecule type" value="Genomic_DNA"/>
</dbReference>
<dbReference type="InterPro" id="IPR011051">
    <property type="entry name" value="RmlC_Cupin_sf"/>
</dbReference>
<reference evidence="4" key="1">
    <citation type="submission" date="2020-06" db="EMBL/GenBank/DDBJ databases">
        <title>Draft genomic sequence of Geomonas sp. Red330.</title>
        <authorList>
            <person name="Itoh H."/>
            <person name="Zhenxing X."/>
            <person name="Ushijima N."/>
            <person name="Masuda Y."/>
            <person name="Shiratori Y."/>
            <person name="Senoo K."/>
        </authorList>
    </citation>
    <scope>NUCLEOTIDE SEQUENCE [LARGE SCALE GENOMIC DNA]</scope>
    <source>
        <strain evidence="4">Red330</strain>
    </source>
</reference>
<feature type="domain" description="Cupin type-2" evidence="2">
    <location>
        <begin position="16"/>
        <end position="85"/>
    </location>
</feature>
<evidence type="ECO:0000313" key="4">
    <source>
        <dbReference type="Proteomes" id="UP000556026"/>
    </source>
</evidence>
<dbReference type="InterPro" id="IPR013096">
    <property type="entry name" value="Cupin_2"/>
</dbReference>
<proteinExistence type="predicted"/>
<dbReference type="PANTHER" id="PTHR35848:SF9">
    <property type="entry name" value="SLL1358 PROTEIN"/>
    <property type="match status" value="1"/>
</dbReference>
<keyword evidence="1" id="KW-0479">Metal-binding</keyword>
<keyword evidence="4" id="KW-1185">Reference proteome</keyword>
<sequence>MAIREIVKSSDVSVRVMELEPGAATEWHHHSQVNDFFVCLKGALQVETRDPYHVVVLQPGETAEVKTPVVHRVLNLHQEPAEYLLTQGVGTYDFIISN</sequence>
<dbReference type="GO" id="GO:0046872">
    <property type="term" value="F:metal ion binding"/>
    <property type="evidence" value="ECO:0007669"/>
    <property type="project" value="UniProtKB-KW"/>
</dbReference>